<name>A0A8X7PBM3_BRACI</name>
<evidence type="ECO:0000313" key="1">
    <source>
        <dbReference type="EMBL" id="KAG2246729.1"/>
    </source>
</evidence>
<protein>
    <submittedName>
        <fullName evidence="1">Uncharacterized protein</fullName>
    </submittedName>
</protein>
<accession>A0A8X7PBM3</accession>
<keyword evidence="2" id="KW-1185">Reference proteome</keyword>
<organism evidence="1 2">
    <name type="scientific">Brassica carinata</name>
    <name type="common">Ethiopian mustard</name>
    <name type="synonym">Abyssinian cabbage</name>
    <dbReference type="NCBI Taxonomy" id="52824"/>
    <lineage>
        <taxon>Eukaryota</taxon>
        <taxon>Viridiplantae</taxon>
        <taxon>Streptophyta</taxon>
        <taxon>Embryophyta</taxon>
        <taxon>Tracheophyta</taxon>
        <taxon>Spermatophyta</taxon>
        <taxon>Magnoliopsida</taxon>
        <taxon>eudicotyledons</taxon>
        <taxon>Gunneridae</taxon>
        <taxon>Pentapetalae</taxon>
        <taxon>rosids</taxon>
        <taxon>malvids</taxon>
        <taxon>Brassicales</taxon>
        <taxon>Brassicaceae</taxon>
        <taxon>Brassiceae</taxon>
        <taxon>Brassica</taxon>
    </lineage>
</organism>
<comment type="caution">
    <text evidence="1">The sequence shown here is derived from an EMBL/GenBank/DDBJ whole genome shotgun (WGS) entry which is preliminary data.</text>
</comment>
<dbReference type="AlphaFoldDB" id="A0A8X7PBM3"/>
<reference evidence="1 2" key="1">
    <citation type="submission" date="2020-02" db="EMBL/GenBank/DDBJ databases">
        <authorList>
            <person name="Ma Q."/>
            <person name="Huang Y."/>
            <person name="Song X."/>
            <person name="Pei D."/>
        </authorList>
    </citation>
    <scope>NUCLEOTIDE SEQUENCE [LARGE SCALE GENOMIC DNA]</scope>
    <source>
        <strain evidence="1">Sxm20200214</strain>
        <tissue evidence="1">Leaf</tissue>
    </source>
</reference>
<proteinExistence type="predicted"/>
<sequence length="52" mass="6071">MDDTCRATERIFHELTSIGGGKRAREEKAKLDQLRKQRTKLDQLRNTPVFVL</sequence>
<dbReference type="EMBL" id="JAAMPC010000017">
    <property type="protein sequence ID" value="KAG2246729.1"/>
    <property type="molecule type" value="Genomic_DNA"/>
</dbReference>
<dbReference type="Proteomes" id="UP000886595">
    <property type="component" value="Unassembled WGS sequence"/>
</dbReference>
<evidence type="ECO:0000313" key="2">
    <source>
        <dbReference type="Proteomes" id="UP000886595"/>
    </source>
</evidence>
<gene>
    <name evidence="1" type="ORF">Bca52824_086357</name>
</gene>